<comment type="subcellular location">
    <subcellularLocation>
        <location evidence="1">Membrane</location>
        <topology evidence="1">Multi-pass membrane protein</topology>
    </subcellularLocation>
</comment>
<feature type="transmembrane region" description="Helical" evidence="8">
    <location>
        <begin position="92"/>
        <end position="120"/>
    </location>
</feature>
<keyword evidence="3 8" id="KW-0812">Transmembrane</keyword>
<dbReference type="OrthoDB" id="6229420at2759"/>
<dbReference type="Proteomes" id="UP000549394">
    <property type="component" value="Unassembled WGS sequence"/>
</dbReference>
<evidence type="ECO:0000256" key="7">
    <source>
        <dbReference type="SAM" id="MobiDB-lite"/>
    </source>
</evidence>
<dbReference type="PANTHER" id="PTHR22730">
    <property type="entry name" value="PROMININ PROM PROTEIN"/>
    <property type="match status" value="1"/>
</dbReference>
<dbReference type="GO" id="GO:0016020">
    <property type="term" value="C:membrane"/>
    <property type="evidence" value="ECO:0007669"/>
    <property type="project" value="UniProtKB-SubCell"/>
</dbReference>
<evidence type="ECO:0000256" key="2">
    <source>
        <dbReference type="ARBA" id="ARBA00006058"/>
    </source>
</evidence>
<dbReference type="AlphaFoldDB" id="A0A7I8WBW1"/>
<dbReference type="PANTHER" id="PTHR22730:SF1">
    <property type="entry name" value="PROMININ-LIKE PROTEIN"/>
    <property type="match status" value="1"/>
</dbReference>
<sequence length="838" mass="93842">MKILIFSFLALSTFLIVRCSNITDGSELESRSRVKNGLEPLVKFVHFFLHKVVQPKTIDVFLNKAEITDYTSWQNYWRNTNWKTIVNHMSKVYLGFTIITLIGVFVIVGLLISGLVVCCCRCCCSKKPKIDEGGKDTCKRTCCGFILFIISLFCVGLCVVGAVAGTHLAREIKAENFPKDFEDISLVINSYISSTKSNMTKTITNTISETRDQVNDKLTVFPQSVFTNFNREIKDVNSTFNSIIRTSNRNQLASSYTDMKFSSGNYSASRGQLTTSLTTLKSDISTKLQTCSSDECTRAKELLKIMRPEADFSNLKSVDDAILAAFLVVQTGESLKQALTRYSNIENTITTAANSAIVRAKKEVSDIASSGLQAAKDLEKKLDFQVSMKFNSKTKNNLNKASKIVFSSLIGIAGLLALIGIFFIIGLFCGGVLPQPKKLGQCCSSNQGSNIIWVGAIIFFIFGWLLLLLTTSLFLAGGIAEDNVCRHLRKIDEPLNKIGEIVKKSVKIDIIQNSTVTFTGLLNSMKNNEAIYQTLKLSDFPNLNLTKLLNLQKIQDALLKELAEIKIDLTTVNILPDTFPILNQTGNTFDEVNITEWIAQTNKQVMKGDLLELVKVMREIQGIDLVSEINRANSIHGDTVVPMETLKTSIRNSSMYVKDSFEDRGFSAVLADLEESSTTITQSGNNITSKIIKDEATVIFDIVKFQINGIISVATNEIGRTKPMWNVYNSLTRISCDQVMNSLNNYWFCLGWTSFFYLLAMGFATGMADMFRKPKEEEDFPMTNSELNGIPMNSRSYVYSTSDNDNDPGDRKFYPRPRQRRDMHDRTGRVDRIQEQYI</sequence>
<feature type="region of interest" description="Disordered" evidence="7">
    <location>
        <begin position="798"/>
        <end position="830"/>
    </location>
</feature>
<name>A0A7I8WBW1_9ANNE</name>
<comment type="caution">
    <text evidence="10">The sequence shown here is derived from an EMBL/GenBank/DDBJ whole genome shotgun (WGS) entry which is preliminary data.</text>
</comment>
<proteinExistence type="inferred from homology"/>
<evidence type="ECO:0000256" key="1">
    <source>
        <dbReference type="ARBA" id="ARBA00004141"/>
    </source>
</evidence>
<reference evidence="10 11" key="1">
    <citation type="submission" date="2020-08" db="EMBL/GenBank/DDBJ databases">
        <authorList>
            <person name="Hejnol A."/>
        </authorList>
    </citation>
    <scope>NUCLEOTIDE SEQUENCE [LARGE SCALE GENOMIC DNA]</scope>
</reference>
<evidence type="ECO:0000313" key="10">
    <source>
        <dbReference type="EMBL" id="CAD5125559.1"/>
    </source>
</evidence>
<evidence type="ECO:0000313" key="11">
    <source>
        <dbReference type="Proteomes" id="UP000549394"/>
    </source>
</evidence>
<dbReference type="Pfam" id="PF05478">
    <property type="entry name" value="Prominin"/>
    <property type="match status" value="1"/>
</dbReference>
<feature type="compositionally biased region" description="Basic and acidic residues" evidence="7">
    <location>
        <begin position="820"/>
        <end position="830"/>
    </location>
</feature>
<keyword evidence="6" id="KW-0325">Glycoprotein</keyword>
<evidence type="ECO:0000256" key="8">
    <source>
        <dbReference type="SAM" id="Phobius"/>
    </source>
</evidence>
<feature type="transmembrane region" description="Helical" evidence="8">
    <location>
        <begin position="404"/>
        <end position="430"/>
    </location>
</feature>
<feature type="signal peptide" evidence="9">
    <location>
        <begin position="1"/>
        <end position="19"/>
    </location>
</feature>
<keyword evidence="9" id="KW-0732">Signal</keyword>
<gene>
    <name evidence="10" type="ORF">DGYR_LOCUS12913</name>
</gene>
<organism evidence="10 11">
    <name type="scientific">Dimorphilus gyrociliatus</name>
    <dbReference type="NCBI Taxonomy" id="2664684"/>
    <lineage>
        <taxon>Eukaryota</taxon>
        <taxon>Metazoa</taxon>
        <taxon>Spiralia</taxon>
        <taxon>Lophotrochozoa</taxon>
        <taxon>Annelida</taxon>
        <taxon>Polychaeta</taxon>
        <taxon>Polychaeta incertae sedis</taxon>
        <taxon>Dinophilidae</taxon>
        <taxon>Dimorphilus</taxon>
    </lineage>
</organism>
<evidence type="ECO:0000256" key="4">
    <source>
        <dbReference type="ARBA" id="ARBA00022989"/>
    </source>
</evidence>
<evidence type="ECO:0000256" key="6">
    <source>
        <dbReference type="ARBA" id="ARBA00023180"/>
    </source>
</evidence>
<feature type="transmembrane region" description="Helical" evidence="8">
    <location>
        <begin position="141"/>
        <end position="164"/>
    </location>
</feature>
<evidence type="ECO:0000256" key="9">
    <source>
        <dbReference type="SAM" id="SignalP"/>
    </source>
</evidence>
<comment type="similarity">
    <text evidence="2">Belongs to the prominin family.</text>
</comment>
<evidence type="ECO:0000256" key="5">
    <source>
        <dbReference type="ARBA" id="ARBA00023136"/>
    </source>
</evidence>
<keyword evidence="11" id="KW-1185">Reference proteome</keyword>
<keyword evidence="4 8" id="KW-1133">Transmembrane helix</keyword>
<dbReference type="EMBL" id="CAJFCJ010000028">
    <property type="protein sequence ID" value="CAD5125559.1"/>
    <property type="molecule type" value="Genomic_DNA"/>
</dbReference>
<feature type="transmembrane region" description="Helical" evidence="8">
    <location>
        <begin position="745"/>
        <end position="765"/>
    </location>
</feature>
<feature type="chain" id="PRO_5029698882" evidence="9">
    <location>
        <begin position="20"/>
        <end position="838"/>
    </location>
</feature>
<protein>
    <submittedName>
        <fullName evidence="10">DgyrCDS13762</fullName>
    </submittedName>
</protein>
<keyword evidence="5 8" id="KW-0472">Membrane</keyword>
<feature type="transmembrane region" description="Helical" evidence="8">
    <location>
        <begin position="451"/>
        <end position="480"/>
    </location>
</feature>
<accession>A0A7I8WBW1</accession>
<evidence type="ECO:0000256" key="3">
    <source>
        <dbReference type="ARBA" id="ARBA00022692"/>
    </source>
</evidence>
<dbReference type="InterPro" id="IPR008795">
    <property type="entry name" value="Prominin"/>
</dbReference>